<gene>
    <name evidence="3" type="ORF">A7U60_g4437</name>
</gene>
<feature type="chain" id="PRO_5040267416" evidence="2">
    <location>
        <begin position="22"/>
        <end position="250"/>
    </location>
</feature>
<dbReference type="OrthoDB" id="3233375at2759"/>
<keyword evidence="2" id="KW-0732">Signal</keyword>
<proteinExistence type="predicted"/>
<organism evidence="3 4">
    <name type="scientific">Sanghuangporus baumii</name>
    <name type="common">Phellinus baumii</name>
    <dbReference type="NCBI Taxonomy" id="108892"/>
    <lineage>
        <taxon>Eukaryota</taxon>
        <taxon>Fungi</taxon>
        <taxon>Dikarya</taxon>
        <taxon>Basidiomycota</taxon>
        <taxon>Agaricomycotina</taxon>
        <taxon>Agaricomycetes</taxon>
        <taxon>Hymenochaetales</taxon>
        <taxon>Hymenochaetaceae</taxon>
        <taxon>Sanghuangporus</taxon>
    </lineage>
</organism>
<dbReference type="Proteomes" id="UP000757232">
    <property type="component" value="Unassembled WGS sequence"/>
</dbReference>
<keyword evidence="4" id="KW-1185">Reference proteome</keyword>
<reference evidence="3" key="1">
    <citation type="submission" date="2016-06" db="EMBL/GenBank/DDBJ databases">
        <title>Draft Genome sequence of the fungus Inonotus baumii.</title>
        <authorList>
            <person name="Zhu H."/>
            <person name="Lin W."/>
        </authorList>
    </citation>
    <scope>NUCLEOTIDE SEQUENCE</scope>
    <source>
        <strain evidence="3">821</strain>
    </source>
</reference>
<evidence type="ECO:0000256" key="2">
    <source>
        <dbReference type="SAM" id="SignalP"/>
    </source>
</evidence>
<keyword evidence="1" id="KW-0472">Membrane</keyword>
<sequence>MKVTVLPLIAAAFGFAAQVSAGPIRIYVLAPENGDLARPESTVSHAVDAPVAHMRWGLAAAGAPASVTQPWSKTIEDNDSKPVRKHGCGGGMRMKAITFSNWIREKVGLEPIAPPPHHLHFPHGRPLPHRPEDAKIVLTSSSFHHLGENGTVDGRPRFRHFRYHHHQRPSTFTGRIQRALMTLGPWEGRIVAFIFGCGIGSLLRMFYVLCVVGYRSFASRRNEDEVEVIFTEVEEVEPPKHIADEKVPIE</sequence>
<dbReference type="EMBL" id="LNZH02000179">
    <property type="protein sequence ID" value="OCB88396.1"/>
    <property type="molecule type" value="Genomic_DNA"/>
</dbReference>
<feature type="signal peptide" evidence="2">
    <location>
        <begin position="1"/>
        <end position="21"/>
    </location>
</feature>
<keyword evidence="1" id="KW-0812">Transmembrane</keyword>
<keyword evidence="1" id="KW-1133">Transmembrane helix</keyword>
<evidence type="ECO:0000313" key="4">
    <source>
        <dbReference type="Proteomes" id="UP000757232"/>
    </source>
</evidence>
<name>A0A9Q5N961_SANBA</name>
<dbReference type="AlphaFoldDB" id="A0A9Q5N961"/>
<accession>A0A9Q5N961</accession>
<feature type="transmembrane region" description="Helical" evidence="1">
    <location>
        <begin position="190"/>
        <end position="214"/>
    </location>
</feature>
<protein>
    <submittedName>
        <fullName evidence="3">Uncharacterized protein</fullName>
    </submittedName>
</protein>
<evidence type="ECO:0000313" key="3">
    <source>
        <dbReference type="EMBL" id="OCB88396.1"/>
    </source>
</evidence>
<evidence type="ECO:0000256" key="1">
    <source>
        <dbReference type="SAM" id="Phobius"/>
    </source>
</evidence>
<comment type="caution">
    <text evidence="3">The sequence shown here is derived from an EMBL/GenBank/DDBJ whole genome shotgun (WGS) entry which is preliminary data.</text>
</comment>